<sequence length="272" mass="30338">MGADGGTIPKRCELVKSKKKAEKVEKSVKNASRWRLCRLSQQPLRRPIVACRLGGLYNKEAVIDAILTKKIAENENSKHIRGLRDVKELKLVDSKDYSEGAADKSDVYKDHNLAPFCCPVTGLPMNGNHVFVVNWLCGCVVSEKAINEVKSTVCVCCGGPFSSDDLIVLNPESELLQKYEAKLEEERQKSSFQCGLSSACFKGQEGDDHHSKSLEKKTAEPKTLKRKNEASHPTSIQDDKNASAAYKSLFTTCEEAKKRPKAHWVTYNPLFY</sequence>
<dbReference type="PANTHER" id="PTHR12775">
    <property type="entry name" value="PROTEIN C20ORF43 HOMOLOG"/>
    <property type="match status" value="1"/>
</dbReference>
<feature type="compositionally biased region" description="Basic and acidic residues" evidence="4">
    <location>
        <begin position="204"/>
        <end position="230"/>
    </location>
</feature>
<dbReference type="InterPro" id="IPR027799">
    <property type="entry name" value="Rtf2_RING-finger"/>
</dbReference>
<evidence type="ECO:0000256" key="4">
    <source>
        <dbReference type="SAM" id="MobiDB-lite"/>
    </source>
</evidence>
<keyword evidence="6" id="KW-1185">Reference proteome</keyword>
<protein>
    <recommendedName>
        <fullName evidence="2">Replication termination factor 2</fullName>
    </recommendedName>
    <alternativeName>
        <fullName evidence="3">Replication termination factor 2 domain-containing protein 1</fullName>
    </alternativeName>
</protein>
<organism evidence="7">
    <name type="scientific">Enterobius vermicularis</name>
    <name type="common">Human pinworm</name>
    <dbReference type="NCBI Taxonomy" id="51028"/>
    <lineage>
        <taxon>Eukaryota</taxon>
        <taxon>Metazoa</taxon>
        <taxon>Ecdysozoa</taxon>
        <taxon>Nematoda</taxon>
        <taxon>Chromadorea</taxon>
        <taxon>Rhabditida</taxon>
        <taxon>Spirurina</taxon>
        <taxon>Oxyuridomorpha</taxon>
        <taxon>Oxyuroidea</taxon>
        <taxon>Oxyuridae</taxon>
        <taxon>Enterobius</taxon>
    </lineage>
</organism>
<reference evidence="7" key="1">
    <citation type="submission" date="2017-02" db="UniProtKB">
        <authorList>
            <consortium name="WormBaseParasite"/>
        </authorList>
    </citation>
    <scope>IDENTIFICATION</scope>
</reference>
<dbReference type="Pfam" id="PF04641">
    <property type="entry name" value="Rtf2"/>
    <property type="match status" value="1"/>
</dbReference>
<feature type="region of interest" description="Disordered" evidence="4">
    <location>
        <begin position="203"/>
        <end position="238"/>
    </location>
</feature>
<dbReference type="CDD" id="cd16653">
    <property type="entry name" value="RING-like_Rtf2"/>
    <property type="match status" value="1"/>
</dbReference>
<comment type="similarity">
    <text evidence="1">Belongs to the rtf2 family.</text>
</comment>
<gene>
    <name evidence="5" type="ORF">EVEC_LOCUS6547</name>
</gene>
<name>A0A0N4V9B8_ENTVE</name>
<evidence type="ECO:0000256" key="2">
    <source>
        <dbReference type="ARBA" id="ARBA00015157"/>
    </source>
</evidence>
<dbReference type="EMBL" id="UXUI01008555">
    <property type="protein sequence ID" value="VDD91796.1"/>
    <property type="molecule type" value="Genomic_DNA"/>
</dbReference>
<dbReference type="Proteomes" id="UP000274131">
    <property type="component" value="Unassembled WGS sequence"/>
</dbReference>
<evidence type="ECO:0000313" key="7">
    <source>
        <dbReference type="WBParaSite" id="EVEC_0000702601-mRNA-1"/>
    </source>
</evidence>
<accession>A0A0N4V9B8</accession>
<evidence type="ECO:0000313" key="5">
    <source>
        <dbReference type="EMBL" id="VDD91796.1"/>
    </source>
</evidence>
<dbReference type="GO" id="GO:0006274">
    <property type="term" value="P:DNA replication termination"/>
    <property type="evidence" value="ECO:0007669"/>
    <property type="project" value="TreeGrafter"/>
</dbReference>
<proteinExistence type="inferred from homology"/>
<evidence type="ECO:0000256" key="3">
    <source>
        <dbReference type="ARBA" id="ARBA00030367"/>
    </source>
</evidence>
<dbReference type="PANTHER" id="PTHR12775:SF0">
    <property type="entry name" value="REPLICATION TERMINATION FACTOR 2"/>
    <property type="match status" value="1"/>
</dbReference>
<evidence type="ECO:0000313" key="6">
    <source>
        <dbReference type="Proteomes" id="UP000274131"/>
    </source>
</evidence>
<dbReference type="InterPro" id="IPR006735">
    <property type="entry name" value="Rtf2"/>
</dbReference>
<dbReference type="WBParaSite" id="EVEC_0000702601-mRNA-1">
    <property type="protein sequence ID" value="EVEC_0000702601-mRNA-1"/>
    <property type="gene ID" value="EVEC_0000702601"/>
</dbReference>
<dbReference type="OrthoDB" id="247013at2759"/>
<dbReference type="GO" id="GO:0005634">
    <property type="term" value="C:nucleus"/>
    <property type="evidence" value="ECO:0007669"/>
    <property type="project" value="TreeGrafter"/>
</dbReference>
<dbReference type="STRING" id="51028.A0A0N4V9B8"/>
<reference evidence="5 6" key="2">
    <citation type="submission" date="2018-10" db="EMBL/GenBank/DDBJ databases">
        <authorList>
            <consortium name="Pathogen Informatics"/>
        </authorList>
    </citation>
    <scope>NUCLEOTIDE SEQUENCE [LARGE SCALE GENOMIC DNA]</scope>
</reference>
<dbReference type="AlphaFoldDB" id="A0A0N4V9B8"/>
<evidence type="ECO:0000256" key="1">
    <source>
        <dbReference type="ARBA" id="ARBA00009885"/>
    </source>
</evidence>